<comment type="caution">
    <text evidence="2">The sequence shown here is derived from an EMBL/GenBank/DDBJ whole genome shotgun (WGS) entry which is preliminary data.</text>
</comment>
<dbReference type="GO" id="GO:0005737">
    <property type="term" value="C:cytoplasm"/>
    <property type="evidence" value="ECO:0007669"/>
    <property type="project" value="TreeGrafter"/>
</dbReference>
<reference evidence="2 3" key="1">
    <citation type="submission" date="2020-05" db="EMBL/GenBank/DDBJ databases">
        <title>Flexivirga sp. ID2601S isolated from air conditioner.</title>
        <authorList>
            <person name="Kim D.H."/>
        </authorList>
    </citation>
    <scope>NUCLEOTIDE SEQUENCE [LARGE SCALE GENOMIC DNA]</scope>
    <source>
        <strain evidence="2 3">ID2601S</strain>
    </source>
</reference>
<gene>
    <name evidence="2" type="ORF">HJ588_18780</name>
</gene>
<dbReference type="Pfam" id="PF13344">
    <property type="entry name" value="Hydrolase_6"/>
    <property type="match status" value="1"/>
</dbReference>
<dbReference type="Proteomes" id="UP000557772">
    <property type="component" value="Unassembled WGS sequence"/>
</dbReference>
<dbReference type="InterPro" id="IPR023214">
    <property type="entry name" value="HAD_sf"/>
</dbReference>
<dbReference type="GO" id="GO:0016791">
    <property type="term" value="F:phosphatase activity"/>
    <property type="evidence" value="ECO:0007669"/>
    <property type="project" value="TreeGrafter"/>
</dbReference>
<dbReference type="Pfam" id="PF13242">
    <property type="entry name" value="Hydrolase_like"/>
    <property type="match status" value="1"/>
</dbReference>
<proteinExistence type="predicted"/>
<feature type="region of interest" description="Disordered" evidence="1">
    <location>
        <begin position="338"/>
        <end position="360"/>
    </location>
</feature>
<dbReference type="SUPFAM" id="SSF56784">
    <property type="entry name" value="HAD-like"/>
    <property type="match status" value="1"/>
</dbReference>
<keyword evidence="2" id="KW-0378">Hydrolase</keyword>
<dbReference type="PANTHER" id="PTHR19288">
    <property type="entry name" value="4-NITROPHENYLPHOSPHATASE-RELATED"/>
    <property type="match status" value="1"/>
</dbReference>
<dbReference type="RefSeq" id="WP_171158488.1">
    <property type="nucleotide sequence ID" value="NZ_JABENB010000003.1"/>
</dbReference>
<organism evidence="2 3">
    <name type="scientific">Flexivirga aerilata</name>
    <dbReference type="NCBI Taxonomy" id="1656889"/>
    <lineage>
        <taxon>Bacteria</taxon>
        <taxon>Bacillati</taxon>
        <taxon>Actinomycetota</taxon>
        <taxon>Actinomycetes</taxon>
        <taxon>Micrococcales</taxon>
        <taxon>Dermacoccaceae</taxon>
        <taxon>Flexivirga</taxon>
    </lineage>
</organism>
<sequence length="397" mass="40316">MTATASSPSAPGRPLAGRYPALVCDLDGVVYRGASAVPHAVDGLAAAVDAGSGVVFATNNASRTPADVAAKLRALGVRLDDEQVLTSSLAGASWLAERLTPGDHVLVVGGRGVPEAVRAVGLQPVTPEMMRQRAAGADGADTGVDTQVDMGVDTRVDIEVKAVLQGYGPAVTAADLGEAAYAIQAGARWVATNDDLTLPTDRGVAPGNGSLVRAVRLAVEVDPEVVGKPGPLMYELAAKALGQDAAHTLGIGDRLETDVAGAHAAGMDALHVLTGVHGPADLVSAPAELRPRYVAADLRALNLPYEEPRRLGDGAWAIGDCTATLAVDGAQPRVAFSGTPGPHAEADGVDGADAANDDGHGDGDIERLRLALRVLWAAIDDGRLTTQQAVAALPGRG</sequence>
<evidence type="ECO:0000256" key="1">
    <source>
        <dbReference type="SAM" id="MobiDB-lite"/>
    </source>
</evidence>
<dbReference type="NCBIfam" id="TIGR01460">
    <property type="entry name" value="HAD-SF-IIA"/>
    <property type="match status" value="1"/>
</dbReference>
<evidence type="ECO:0000313" key="2">
    <source>
        <dbReference type="EMBL" id="NNG41309.1"/>
    </source>
</evidence>
<keyword evidence="3" id="KW-1185">Reference proteome</keyword>
<accession>A0A849ALT6</accession>
<dbReference type="PANTHER" id="PTHR19288:SF95">
    <property type="entry name" value="D-GLYCEROL 3-PHOSPHATE PHOSPHATASE"/>
    <property type="match status" value="1"/>
</dbReference>
<name>A0A849ALT6_9MICO</name>
<dbReference type="EMBL" id="JABENB010000003">
    <property type="protein sequence ID" value="NNG41309.1"/>
    <property type="molecule type" value="Genomic_DNA"/>
</dbReference>
<dbReference type="InterPro" id="IPR036412">
    <property type="entry name" value="HAD-like_sf"/>
</dbReference>
<dbReference type="AlphaFoldDB" id="A0A849ALT6"/>
<evidence type="ECO:0000313" key="3">
    <source>
        <dbReference type="Proteomes" id="UP000557772"/>
    </source>
</evidence>
<protein>
    <submittedName>
        <fullName evidence="2">HAD-IIA family hydrolase</fullName>
    </submittedName>
</protein>
<dbReference type="Gene3D" id="3.40.50.1000">
    <property type="entry name" value="HAD superfamily/HAD-like"/>
    <property type="match status" value="2"/>
</dbReference>
<dbReference type="InterPro" id="IPR006357">
    <property type="entry name" value="HAD-SF_hydro_IIA"/>
</dbReference>